<dbReference type="RefSeq" id="XP_067543569.1">
    <property type="nucleotide sequence ID" value="XM_067688381.1"/>
</dbReference>
<evidence type="ECO:0000313" key="12">
    <source>
        <dbReference type="Proteomes" id="UP000185944"/>
    </source>
</evidence>
<proteinExistence type="inferred from homology"/>
<evidence type="ECO:0000256" key="1">
    <source>
        <dbReference type="ARBA" id="ARBA00002817"/>
    </source>
</evidence>
<keyword evidence="5 9" id="KW-0805">Transcription regulation</keyword>
<reference evidence="11 12" key="1">
    <citation type="submission" date="2016-02" db="EMBL/GenBank/DDBJ databases">
        <title>Discovery of a natural microsporidian pathogen with a broad tissue tropism in Caenorhabditis elegans.</title>
        <authorList>
            <person name="Luallen R.J."/>
            <person name="Reinke A.W."/>
            <person name="Tong L."/>
            <person name="Botts M.R."/>
            <person name="Felix M.-A."/>
            <person name="Troemel E.R."/>
        </authorList>
    </citation>
    <scope>NUCLEOTIDE SEQUENCE [LARGE SCALE GENOMIC DNA]</scope>
    <source>
        <strain evidence="11 12">JUm2807</strain>
    </source>
</reference>
<evidence type="ECO:0000256" key="2">
    <source>
        <dbReference type="ARBA" id="ARBA00004123"/>
    </source>
</evidence>
<comment type="similarity">
    <text evidence="3 9">Belongs to the TFB2 family.</text>
</comment>
<name>A0A177EA56_9MICR</name>
<dbReference type="Pfam" id="PF03849">
    <property type="entry name" value="Tfb2"/>
    <property type="match status" value="1"/>
</dbReference>
<dbReference type="GO" id="GO:0006289">
    <property type="term" value="P:nucleotide-excision repair"/>
    <property type="evidence" value="ECO:0007669"/>
    <property type="project" value="InterPro"/>
</dbReference>
<comment type="subcellular location">
    <subcellularLocation>
        <location evidence="2 9">Nucleus</location>
    </subcellularLocation>
</comment>
<dbReference type="EMBL" id="LTDL01000042">
    <property type="protein sequence ID" value="OAG28824.1"/>
    <property type="molecule type" value="Genomic_DNA"/>
</dbReference>
<dbReference type="GO" id="GO:0003690">
    <property type="term" value="F:double-stranded DNA binding"/>
    <property type="evidence" value="ECO:0007669"/>
    <property type="project" value="TreeGrafter"/>
</dbReference>
<dbReference type="STRING" id="1805483.A0A177EA56"/>
<evidence type="ECO:0000256" key="5">
    <source>
        <dbReference type="ARBA" id="ARBA00023015"/>
    </source>
</evidence>
<accession>A0A177EA56</accession>
<dbReference type="GeneID" id="93647313"/>
<keyword evidence="8 9" id="KW-0539">Nucleus</keyword>
<keyword evidence="7 9" id="KW-0234">DNA repair</keyword>
<keyword evidence="6 9" id="KW-0804">Transcription</keyword>
<evidence type="ECO:0000256" key="7">
    <source>
        <dbReference type="ARBA" id="ARBA00023204"/>
    </source>
</evidence>
<comment type="function">
    <text evidence="1">Component of the general transcription and DNA repair factor IIH (TFIIH) core complex, which is involved in general and transcription-coupled nucleotide excision repair (NER) of damaged DNA and, when complexed to TFIIK, in RNA transcription by RNA polymerase II. In NER, TFIIH acts by opening DNA around the lesion to allow the excision of the damaged oligonucleotide and its replacement by a new DNA fragment. In transcription, TFIIH has an essential role in transcription initiation. When the pre-initiation complex (PIC) has been established, TFIIH is required for promoter opening and promoter escape. Phosphorylation of the C-terminal tail (CTD) of the largest subunit of RNA polymerase II by the kinase module TFIIK controls the initiation of transcription.</text>
</comment>
<keyword evidence="4 9" id="KW-0227">DNA damage</keyword>
<keyword evidence="11" id="KW-0648">Protein biosynthesis</keyword>
<keyword evidence="12" id="KW-1185">Reference proteome</keyword>
<dbReference type="InterPro" id="IPR004598">
    <property type="entry name" value="TFIIH_p52/Tfb2"/>
</dbReference>
<feature type="domain" description="Transcription factor Tfb2 C-terminal" evidence="10">
    <location>
        <begin position="322"/>
        <end position="389"/>
    </location>
</feature>
<evidence type="ECO:0000256" key="9">
    <source>
        <dbReference type="RuleBase" id="RU364024"/>
    </source>
</evidence>
<evidence type="ECO:0000259" key="10">
    <source>
        <dbReference type="Pfam" id="PF18307"/>
    </source>
</evidence>
<evidence type="ECO:0000256" key="3">
    <source>
        <dbReference type="ARBA" id="ARBA00007132"/>
    </source>
</evidence>
<dbReference type="OrthoDB" id="364513at2759"/>
<evidence type="ECO:0000256" key="8">
    <source>
        <dbReference type="ARBA" id="ARBA00023242"/>
    </source>
</evidence>
<dbReference type="Gene3D" id="3.30.70.2610">
    <property type="match status" value="1"/>
</dbReference>
<dbReference type="PANTHER" id="PTHR13152:SF0">
    <property type="entry name" value="GENERAL TRANSCRIPTION FACTOR IIH SUBUNIT 4"/>
    <property type="match status" value="1"/>
</dbReference>
<evidence type="ECO:0000256" key="4">
    <source>
        <dbReference type="ARBA" id="ARBA00022763"/>
    </source>
</evidence>
<dbReference type="GO" id="GO:0003743">
    <property type="term" value="F:translation initiation factor activity"/>
    <property type="evidence" value="ECO:0007669"/>
    <property type="project" value="UniProtKB-KW"/>
</dbReference>
<evidence type="ECO:0000256" key="6">
    <source>
        <dbReference type="ARBA" id="ARBA00023163"/>
    </source>
</evidence>
<dbReference type="PANTHER" id="PTHR13152">
    <property type="entry name" value="TFIIH, POLYPEPTIDE 4"/>
    <property type="match status" value="1"/>
</dbReference>
<dbReference type="GO" id="GO:0005675">
    <property type="term" value="C:transcription factor TFIIH holo complex"/>
    <property type="evidence" value="ECO:0007669"/>
    <property type="project" value="TreeGrafter"/>
</dbReference>
<comment type="function">
    <text evidence="9">Component of the general transcription and DNA repair factor IIH (TFIIH) core complex which is involved in general and transcription-coupled nucleotide excision repair (NER) of damaged DNA.</text>
</comment>
<protein>
    <recommendedName>
        <fullName evidence="9">RNA polymerase II transcription factor B subunit 2</fullName>
    </recommendedName>
</protein>
<dbReference type="VEuPathDB" id="MicrosporidiaDB:NEDG_00963"/>
<keyword evidence="11" id="KW-0396">Initiation factor</keyword>
<gene>
    <name evidence="11" type="ORF">NEDG_00963</name>
</gene>
<comment type="caution">
    <text evidence="11">The sequence shown here is derived from an EMBL/GenBank/DDBJ whole genome shotgun (WGS) entry which is preliminary data.</text>
</comment>
<sequence>MNAQVLVFFSKIKGAGAELVYDEMVILAVIKLLSVQEKKFLFSLVLNKVKTERITFDLGGLEVLEMVRKENGYYTLDERLRGILLNIFTKKGKYVILEETEALHQVEEDKTYSRALFKSISNGAEHTVISKLMVNKDLIKNREITHKGFNFLLSTRKSQLWTLILAHIDEVSANSAKGSEVFELLCLCEILSKNLQREYLITEAGHKTQILAVFKSLGILSQAGSRVAFKKNFELLFDESYGQMNLLILESNFRMYIYGQNELNIFITSLFTHKVREFPNLVISTLNEESLKKAFVLGITSKQVIEYLSANSFYQVNANVLEQIEHWEKRRKRIDTWGAYLFNNFLNFKDFLKVETFCDEQTLKYESYKDQRVVVVDVKDYESVKNFIKANIK</sequence>
<dbReference type="GO" id="GO:0001671">
    <property type="term" value="F:ATPase activator activity"/>
    <property type="evidence" value="ECO:0007669"/>
    <property type="project" value="InterPro"/>
</dbReference>
<dbReference type="AlphaFoldDB" id="A0A177EA56"/>
<organism evidence="11 12">
    <name type="scientific">Nematocida displodere</name>
    <dbReference type="NCBI Taxonomy" id="1805483"/>
    <lineage>
        <taxon>Eukaryota</taxon>
        <taxon>Fungi</taxon>
        <taxon>Fungi incertae sedis</taxon>
        <taxon>Microsporidia</taxon>
        <taxon>Nematocida</taxon>
    </lineage>
</organism>
<dbReference type="Pfam" id="PF18307">
    <property type="entry name" value="Tfb2_C"/>
    <property type="match status" value="1"/>
</dbReference>
<dbReference type="Proteomes" id="UP000185944">
    <property type="component" value="Unassembled WGS sequence"/>
</dbReference>
<dbReference type="InterPro" id="IPR040662">
    <property type="entry name" value="Tfb2_C"/>
</dbReference>
<evidence type="ECO:0000313" key="11">
    <source>
        <dbReference type="EMBL" id="OAG28824.1"/>
    </source>
</evidence>
<dbReference type="GO" id="GO:0000439">
    <property type="term" value="C:transcription factor TFIIH core complex"/>
    <property type="evidence" value="ECO:0007669"/>
    <property type="project" value="InterPro"/>
</dbReference>